<gene>
    <name evidence="2" type="ORF">Afil01_52860</name>
</gene>
<keyword evidence="3" id="KW-1185">Reference proteome</keyword>
<dbReference type="SUPFAM" id="SSF75011">
    <property type="entry name" value="3-carboxy-cis,cis-mucoante lactonizing enzyme"/>
    <property type="match status" value="1"/>
</dbReference>
<feature type="signal peptide" evidence="1">
    <location>
        <begin position="1"/>
        <end position="24"/>
    </location>
</feature>
<evidence type="ECO:0000256" key="1">
    <source>
        <dbReference type="SAM" id="SignalP"/>
    </source>
</evidence>
<sequence length="624" mass="65555">MRETKLLPPLLLAAALLTACTSGPEDVADMNPPRDAKLVAYGSCDTALAELRAAVTPYVGPYGFGLTGDALMRGPEGTADSAPMSKEAAGAAAADHSTTNVQEAGIDEPDLVKTDGKRVLAIKDWSLRVIDAATHTLVKDIPLSTPDTANAAPTGMLLSGDRVLVFARTGGNVIYDGPSKDGFGYNGTTVVSVDLVSGTVTGSYAFEGGEVDARQYGTTARLVVSSQPYLRFPEPLKSPSESAARNRALVASSTIEDWLPRYHVTAADGTVVKGRVDCSSMRHAFSYSAMSMLTVLTFDMTAPLGDGAPVTIVADGQTVYGSPSALYVANDRRSLPTATPAEGTEIYRFDVSQPGPPVYASSGTVPGYVLNQYSMSEFEGYLRVAATKDPVNWDSGKKSQSGVYVLKQDGTSLVTVGAVEGLGKGERIYGVRYVGATAYVVTFRQTDPLYVVDLSVPAAPKVSGELKITGYSAYLHPVGPGRLIGVGQEATTGGQRTGAQVSLFDVSNPAAPAKLDGYVVEGAYSDVEYDPHAFLYWEPARLLVVPMGPGWRFDGADAQGGALLLRVDDGKLTKVGVVRHESADLYGGTITRSLVIGETLWTYSAAGIEVTDLTGATKIAWIAA</sequence>
<dbReference type="PROSITE" id="PS51257">
    <property type="entry name" value="PROKAR_LIPOPROTEIN"/>
    <property type="match status" value="1"/>
</dbReference>
<feature type="chain" id="PRO_5040937354" description="Beta propeller domain-containing protein" evidence="1">
    <location>
        <begin position="25"/>
        <end position="624"/>
    </location>
</feature>
<evidence type="ECO:0000313" key="2">
    <source>
        <dbReference type="EMBL" id="GLZ80479.1"/>
    </source>
</evidence>
<dbReference type="Proteomes" id="UP001165079">
    <property type="component" value="Unassembled WGS sequence"/>
</dbReference>
<name>A0A9W6WBB7_9ACTN</name>
<comment type="caution">
    <text evidence="2">The sequence shown here is derived from an EMBL/GenBank/DDBJ whole genome shotgun (WGS) entry which is preliminary data.</text>
</comment>
<keyword evidence="1" id="KW-0732">Signal</keyword>
<accession>A0A9W6WBB7</accession>
<organism evidence="2 3">
    <name type="scientific">Actinorhabdospora filicis</name>
    <dbReference type="NCBI Taxonomy" id="1785913"/>
    <lineage>
        <taxon>Bacteria</taxon>
        <taxon>Bacillati</taxon>
        <taxon>Actinomycetota</taxon>
        <taxon>Actinomycetes</taxon>
        <taxon>Micromonosporales</taxon>
        <taxon>Micromonosporaceae</taxon>
        <taxon>Actinorhabdospora</taxon>
    </lineage>
</organism>
<proteinExistence type="predicted"/>
<evidence type="ECO:0008006" key="4">
    <source>
        <dbReference type="Google" id="ProtNLM"/>
    </source>
</evidence>
<dbReference type="InterPro" id="IPR019198">
    <property type="entry name" value="Beta_propeller_containing"/>
</dbReference>
<dbReference type="Pfam" id="PF09826">
    <property type="entry name" value="Beta_propel"/>
    <property type="match status" value="1"/>
</dbReference>
<dbReference type="RefSeq" id="WP_285665657.1">
    <property type="nucleotide sequence ID" value="NZ_BSTX01000004.1"/>
</dbReference>
<protein>
    <recommendedName>
        <fullName evidence="4">Beta propeller domain-containing protein</fullName>
    </recommendedName>
</protein>
<dbReference type="EMBL" id="BSTX01000004">
    <property type="protein sequence ID" value="GLZ80479.1"/>
    <property type="molecule type" value="Genomic_DNA"/>
</dbReference>
<dbReference type="AlphaFoldDB" id="A0A9W6WBB7"/>
<evidence type="ECO:0000313" key="3">
    <source>
        <dbReference type="Proteomes" id="UP001165079"/>
    </source>
</evidence>
<reference evidence="2" key="1">
    <citation type="submission" date="2023-03" db="EMBL/GenBank/DDBJ databases">
        <title>Actinorhabdospora filicis NBRC 111898.</title>
        <authorList>
            <person name="Ichikawa N."/>
            <person name="Sato H."/>
            <person name="Tonouchi N."/>
        </authorList>
    </citation>
    <scope>NUCLEOTIDE SEQUENCE</scope>
    <source>
        <strain evidence="2">NBRC 111898</strain>
    </source>
</reference>